<gene>
    <name evidence="2" type="ORF">ABVK25_001866</name>
</gene>
<keyword evidence="3" id="KW-1185">Reference proteome</keyword>
<protein>
    <submittedName>
        <fullName evidence="2">Uncharacterized protein</fullName>
    </submittedName>
</protein>
<dbReference type="Proteomes" id="UP001590951">
    <property type="component" value="Unassembled WGS sequence"/>
</dbReference>
<proteinExistence type="predicted"/>
<comment type="caution">
    <text evidence="2">The sequence shown here is derived from an EMBL/GenBank/DDBJ whole genome shotgun (WGS) entry which is preliminary data.</text>
</comment>
<organism evidence="2 3">
    <name type="scientific">Lepraria finkii</name>
    <dbReference type="NCBI Taxonomy" id="1340010"/>
    <lineage>
        <taxon>Eukaryota</taxon>
        <taxon>Fungi</taxon>
        <taxon>Dikarya</taxon>
        <taxon>Ascomycota</taxon>
        <taxon>Pezizomycotina</taxon>
        <taxon>Lecanoromycetes</taxon>
        <taxon>OSLEUM clade</taxon>
        <taxon>Lecanoromycetidae</taxon>
        <taxon>Lecanorales</taxon>
        <taxon>Lecanorineae</taxon>
        <taxon>Stereocaulaceae</taxon>
        <taxon>Lepraria</taxon>
    </lineage>
</organism>
<accession>A0ABR4BKP2</accession>
<evidence type="ECO:0000313" key="2">
    <source>
        <dbReference type="EMBL" id="KAL2058248.1"/>
    </source>
</evidence>
<evidence type="ECO:0000256" key="1">
    <source>
        <dbReference type="SAM" id="MobiDB-lite"/>
    </source>
</evidence>
<reference evidence="2 3" key="1">
    <citation type="submission" date="2024-09" db="EMBL/GenBank/DDBJ databases">
        <title>Rethinking Asexuality: The Enigmatic Case of Functional Sexual Genes in Lepraria (Stereocaulaceae).</title>
        <authorList>
            <person name="Doellman M."/>
            <person name="Sun Y."/>
            <person name="Barcenas-Pena A."/>
            <person name="Lumbsch H.T."/>
            <person name="Grewe F."/>
        </authorList>
    </citation>
    <scope>NUCLEOTIDE SEQUENCE [LARGE SCALE GENOMIC DNA]</scope>
    <source>
        <strain evidence="2 3">Grewe 0041</strain>
    </source>
</reference>
<name>A0ABR4BKP2_9LECA</name>
<evidence type="ECO:0000313" key="3">
    <source>
        <dbReference type="Proteomes" id="UP001590951"/>
    </source>
</evidence>
<feature type="region of interest" description="Disordered" evidence="1">
    <location>
        <begin position="1"/>
        <end position="50"/>
    </location>
</feature>
<feature type="compositionally biased region" description="Polar residues" evidence="1">
    <location>
        <begin position="25"/>
        <end position="44"/>
    </location>
</feature>
<sequence>MSRIPTDIEDLVRPGVATRPDIKEFQQQQDSTPKPTRDISSAGSSEEWASVEDATIHIEVDWEGNPETMLLCVRFNGRRIETINPANLDLTSLQFLQPPIANEVEMGPDSPYLKDWDGFKWTIPALLNNDPFPMQYPPPDHQTTPEKSYRRCQDDRAYGTLPLRNM</sequence>
<dbReference type="EMBL" id="JBHFEH010000003">
    <property type="protein sequence ID" value="KAL2058248.1"/>
    <property type="molecule type" value="Genomic_DNA"/>
</dbReference>